<reference evidence="6 7" key="1">
    <citation type="submission" date="2018-08" db="EMBL/GenBank/DDBJ databases">
        <title>Aphanomyces genome sequencing and annotation.</title>
        <authorList>
            <person name="Minardi D."/>
            <person name="Oidtmann B."/>
            <person name="Van Der Giezen M."/>
            <person name="Studholme D.J."/>
        </authorList>
    </citation>
    <scope>NUCLEOTIDE SEQUENCE [LARGE SCALE GENOMIC DNA]</scope>
    <source>
        <strain evidence="6 7">NJM0002</strain>
    </source>
</reference>
<evidence type="ECO:0000256" key="3">
    <source>
        <dbReference type="PROSITE-ProRule" id="PRU00810"/>
    </source>
</evidence>
<dbReference type="InterPro" id="IPR003822">
    <property type="entry name" value="PAH"/>
</dbReference>
<organism evidence="6 7">
    <name type="scientific">Aphanomyces invadans</name>
    <dbReference type="NCBI Taxonomy" id="157072"/>
    <lineage>
        <taxon>Eukaryota</taxon>
        <taxon>Sar</taxon>
        <taxon>Stramenopiles</taxon>
        <taxon>Oomycota</taxon>
        <taxon>Saprolegniomycetes</taxon>
        <taxon>Saprolegniales</taxon>
        <taxon>Verrucalvaceae</taxon>
        <taxon>Aphanomyces</taxon>
    </lineage>
</organism>
<sequence>MLLYRIISSNGPSHHFNSGHLPYLHDDLEAGKAEGPHPSTTQEAATAAQDYVNLVRKEIGDQEDVYRQFLDGLQEVDIPDKYRRMLDILQGRPHLVAGFNIFLPDLYRNYDLAPEGSHRSAVPHAPAPTAVAPHSTFGAFCAAPPAVMTSPAPPTTTKSLRSSSAPHNITTMTEYMEWLKASKPPSNAYSSAFPSQPSTRGTDAPKARVPLGAFSRQPNCSSRASPKARRQYPLTPTVPRTMPAKLSDFGSFTLPLTPSTTGPSTTGITFPSSSFGNPLVMSPTPSIQAAAPTPTAVSQPQAPLPQAATDWLVSFNHSAPSIQRGKTPEVTTPCYELNVPGQSSPVSFGCHHGTTTMHMPSSSAGHTALATTDSFVRMVHQRFDANPTKLSTFQMLLSKLQAHYCTQTYLLKQMYATLDGHANDDFFTQVAAFLQLSCSHSTSSKQSTWLQHSSRCSHVMEGSDVVPLLPSTHAYVDQVVSTSLTKFFPRGVHDDSGAASESSTVNQQTTTSSDERVVKLGFQDHFHRIRVRTTNFALADLQQLFHTKVALAPGTFVIKYKDTDGDYVHVDTAADFHEAMQLAETMQRFQFDAFPIEATPPSPPAPERDEKPSTDDLALSAPSGSHTVEANVSVEVVDEAVPAPQDWRHAPEPDDTVEIDQPLITASGQELDEPVDIAPLTPEQALKWADQLAVVHEVLPSAKGHDVVRELEAANGNLQIVVNQLVDM</sequence>
<dbReference type="InterPro" id="IPR036600">
    <property type="entry name" value="PAH_sf"/>
</dbReference>
<dbReference type="Gene3D" id="1.20.1160.11">
    <property type="entry name" value="Paired amphipathic helix"/>
    <property type="match status" value="1"/>
</dbReference>
<protein>
    <recommendedName>
        <fullName evidence="5">PB1 domain-containing protein</fullName>
    </recommendedName>
</protein>
<name>A0A3R6WP52_9STRA</name>
<feature type="domain" description="PB1" evidence="5">
    <location>
        <begin position="517"/>
        <end position="586"/>
    </location>
</feature>
<dbReference type="Pfam" id="PF00564">
    <property type="entry name" value="PB1"/>
    <property type="match status" value="1"/>
</dbReference>
<proteinExistence type="predicted"/>
<dbReference type="VEuPathDB" id="FungiDB:H310_09043"/>
<comment type="subcellular location">
    <subcellularLocation>
        <location evidence="1 3">Nucleus</location>
    </subcellularLocation>
</comment>
<dbReference type="PROSITE" id="PS51477">
    <property type="entry name" value="PAH"/>
    <property type="match status" value="1"/>
</dbReference>
<dbReference type="GO" id="GO:0006355">
    <property type="term" value="P:regulation of DNA-templated transcription"/>
    <property type="evidence" value="ECO:0007669"/>
    <property type="project" value="InterPro"/>
</dbReference>
<evidence type="ECO:0000256" key="4">
    <source>
        <dbReference type="SAM" id="MobiDB-lite"/>
    </source>
</evidence>
<dbReference type="Proteomes" id="UP000285060">
    <property type="component" value="Unassembled WGS sequence"/>
</dbReference>
<keyword evidence="2 3" id="KW-0539">Nucleus</keyword>
<feature type="region of interest" description="Disordered" evidence="4">
    <location>
        <begin position="595"/>
        <end position="625"/>
    </location>
</feature>
<accession>A0A3R6WP52</accession>
<dbReference type="GO" id="GO:0005634">
    <property type="term" value="C:nucleus"/>
    <property type="evidence" value="ECO:0007669"/>
    <property type="project" value="UniProtKB-SubCell"/>
</dbReference>
<dbReference type="SUPFAM" id="SSF47762">
    <property type="entry name" value="PAH2 domain"/>
    <property type="match status" value="1"/>
</dbReference>
<evidence type="ECO:0000256" key="2">
    <source>
        <dbReference type="ARBA" id="ARBA00023242"/>
    </source>
</evidence>
<evidence type="ECO:0000313" key="6">
    <source>
        <dbReference type="EMBL" id="RHY31580.1"/>
    </source>
</evidence>
<keyword evidence="7" id="KW-1185">Reference proteome</keyword>
<feature type="region of interest" description="Disordered" evidence="4">
    <location>
        <begin position="187"/>
        <end position="243"/>
    </location>
</feature>
<dbReference type="AlphaFoldDB" id="A0A3R6WP52"/>
<dbReference type="EMBL" id="QUSY01000203">
    <property type="protein sequence ID" value="RHY31580.1"/>
    <property type="molecule type" value="Genomic_DNA"/>
</dbReference>
<evidence type="ECO:0000259" key="5">
    <source>
        <dbReference type="Pfam" id="PF00564"/>
    </source>
</evidence>
<feature type="compositionally biased region" description="Polar residues" evidence="4">
    <location>
        <begin position="187"/>
        <end position="201"/>
    </location>
</feature>
<dbReference type="InterPro" id="IPR000270">
    <property type="entry name" value="PB1_dom"/>
</dbReference>
<evidence type="ECO:0000256" key="1">
    <source>
        <dbReference type="ARBA" id="ARBA00004123"/>
    </source>
</evidence>
<comment type="caution">
    <text evidence="6">The sequence shown here is derived from an EMBL/GenBank/DDBJ whole genome shotgun (WGS) entry which is preliminary data.</text>
</comment>
<dbReference type="CDD" id="cd05992">
    <property type="entry name" value="PB1"/>
    <property type="match status" value="1"/>
</dbReference>
<dbReference type="SUPFAM" id="SSF54277">
    <property type="entry name" value="CAD &amp; PB1 domains"/>
    <property type="match status" value="1"/>
</dbReference>
<evidence type="ECO:0000313" key="7">
    <source>
        <dbReference type="Proteomes" id="UP000285060"/>
    </source>
</evidence>
<gene>
    <name evidence="6" type="ORF">DYB32_003370</name>
</gene>
<dbReference type="Gene3D" id="3.10.20.90">
    <property type="entry name" value="Phosphatidylinositol 3-kinase Catalytic Subunit, Chain A, domain 1"/>
    <property type="match status" value="1"/>
</dbReference>